<dbReference type="KEGG" id="zju:107427307"/>
<reference evidence="3" key="1">
    <citation type="submission" date="2025-08" db="UniProtKB">
        <authorList>
            <consortium name="RefSeq"/>
        </authorList>
    </citation>
    <scope>IDENTIFICATION</scope>
    <source>
        <tissue evidence="3">Seedling</tissue>
    </source>
</reference>
<dbReference type="GeneID" id="107427307"/>
<name>A0A6P4ADC9_ZIZJJ</name>
<comment type="similarity">
    <text evidence="1">Belongs to the ARG7 family.</text>
</comment>
<dbReference type="GO" id="GO:0009733">
    <property type="term" value="P:response to auxin"/>
    <property type="evidence" value="ECO:0007669"/>
    <property type="project" value="InterPro"/>
</dbReference>
<dbReference type="Pfam" id="PF02519">
    <property type="entry name" value="Auxin_inducible"/>
    <property type="match status" value="1"/>
</dbReference>
<dbReference type="InParanoid" id="A0A6P4ADC9"/>
<organism evidence="2 3">
    <name type="scientific">Ziziphus jujuba</name>
    <name type="common">Chinese jujube</name>
    <name type="synonym">Ziziphus sativa</name>
    <dbReference type="NCBI Taxonomy" id="326968"/>
    <lineage>
        <taxon>Eukaryota</taxon>
        <taxon>Viridiplantae</taxon>
        <taxon>Streptophyta</taxon>
        <taxon>Embryophyta</taxon>
        <taxon>Tracheophyta</taxon>
        <taxon>Spermatophyta</taxon>
        <taxon>Magnoliopsida</taxon>
        <taxon>eudicotyledons</taxon>
        <taxon>Gunneridae</taxon>
        <taxon>Pentapetalae</taxon>
        <taxon>rosids</taxon>
        <taxon>fabids</taxon>
        <taxon>Rosales</taxon>
        <taxon>Rhamnaceae</taxon>
        <taxon>Paliureae</taxon>
        <taxon>Ziziphus</taxon>
    </lineage>
</organism>
<evidence type="ECO:0000313" key="2">
    <source>
        <dbReference type="Proteomes" id="UP001652623"/>
    </source>
</evidence>
<accession>A0A6P4ADC9</accession>
<evidence type="ECO:0000256" key="1">
    <source>
        <dbReference type="ARBA" id="ARBA00006974"/>
    </source>
</evidence>
<dbReference type="PANTHER" id="PTHR31175:SF82">
    <property type="entry name" value="AUXIN-RESPONSIVE PROTEIN SAUR65"/>
    <property type="match status" value="1"/>
</dbReference>
<protein>
    <submittedName>
        <fullName evidence="3">Auxin-responsive protein SAUR68</fullName>
    </submittedName>
</protein>
<dbReference type="InterPro" id="IPR003676">
    <property type="entry name" value="SAUR_fam"/>
</dbReference>
<dbReference type="AlphaFoldDB" id="A0A6P4ADC9"/>
<evidence type="ECO:0000313" key="3">
    <source>
        <dbReference type="RefSeq" id="XP_015893171.4"/>
    </source>
</evidence>
<keyword evidence="2" id="KW-1185">Reference proteome</keyword>
<dbReference type="RefSeq" id="XP_015893171.4">
    <property type="nucleotide sequence ID" value="XM_016037685.4"/>
</dbReference>
<dbReference type="PANTHER" id="PTHR31175">
    <property type="entry name" value="AUXIN-RESPONSIVE FAMILY PROTEIN"/>
    <property type="match status" value="1"/>
</dbReference>
<gene>
    <name evidence="3" type="primary">LOC107427307</name>
</gene>
<proteinExistence type="inferred from homology"/>
<sequence>MIMIIISATKLIKMASKWQKLAAIGQKRIVRRVGLVAEKGHFVVYSGDGRRFVLPLEYLNDDIFRELLRIAEEEFGLPRDGPITLPCDAIQLECIVASIRQRNSEDSDKVLVLSKASGRCSSFSYSHQETISRQLRLICSF</sequence>
<dbReference type="Proteomes" id="UP001652623">
    <property type="component" value="Chromosome 9"/>
</dbReference>